<dbReference type="Gene3D" id="3.40.50.300">
    <property type="entry name" value="P-loop containing nucleotide triphosphate hydrolases"/>
    <property type="match status" value="3"/>
</dbReference>
<name>A0ABX6DGD7_9BACI</name>
<feature type="coiled-coil region" evidence="6">
    <location>
        <begin position="18"/>
        <end position="52"/>
    </location>
</feature>
<evidence type="ECO:0000256" key="3">
    <source>
        <dbReference type="ARBA" id="ARBA00022806"/>
    </source>
</evidence>
<protein>
    <recommendedName>
        <fullName evidence="7">UvrD-like helicase ATP-binding domain-containing protein</fullName>
    </recommendedName>
</protein>
<dbReference type="SUPFAM" id="SSF52540">
    <property type="entry name" value="P-loop containing nucleoside triphosphate hydrolases"/>
    <property type="match status" value="2"/>
</dbReference>
<keyword evidence="3 5" id="KW-0347">Helicase</keyword>
<dbReference type="InterPro" id="IPR000212">
    <property type="entry name" value="DNA_helicase_UvrD/REP"/>
</dbReference>
<dbReference type="RefSeq" id="WP_369594050.1">
    <property type="nucleotide sequence ID" value="NZ_CP045835.1"/>
</dbReference>
<organism evidence="8 9">
    <name type="scientific">Lysinibacillus pakistanensis</name>
    <dbReference type="NCBI Taxonomy" id="759811"/>
    <lineage>
        <taxon>Bacteria</taxon>
        <taxon>Bacillati</taxon>
        <taxon>Bacillota</taxon>
        <taxon>Bacilli</taxon>
        <taxon>Bacillales</taxon>
        <taxon>Bacillaceae</taxon>
        <taxon>Lysinibacillus</taxon>
    </lineage>
</organism>
<gene>
    <name evidence="8" type="ORF">GDS87_22860</name>
</gene>
<dbReference type="PROSITE" id="PS51198">
    <property type="entry name" value="UVRD_HELICASE_ATP_BIND"/>
    <property type="match status" value="1"/>
</dbReference>
<evidence type="ECO:0000256" key="1">
    <source>
        <dbReference type="ARBA" id="ARBA00022741"/>
    </source>
</evidence>
<evidence type="ECO:0000256" key="6">
    <source>
        <dbReference type="SAM" id="Coils"/>
    </source>
</evidence>
<evidence type="ECO:0000256" key="2">
    <source>
        <dbReference type="ARBA" id="ARBA00022801"/>
    </source>
</evidence>
<keyword evidence="1 5" id="KW-0547">Nucleotide-binding</keyword>
<accession>A0ABX6DGD7</accession>
<proteinExistence type="predicted"/>
<evidence type="ECO:0000259" key="7">
    <source>
        <dbReference type="PROSITE" id="PS51198"/>
    </source>
</evidence>
<dbReference type="PANTHER" id="PTHR11070:SF17">
    <property type="entry name" value="DNA HELICASE IV"/>
    <property type="match status" value="1"/>
</dbReference>
<dbReference type="InterPro" id="IPR014016">
    <property type="entry name" value="UvrD-like_ATP-bd"/>
</dbReference>
<evidence type="ECO:0000256" key="5">
    <source>
        <dbReference type="PROSITE-ProRule" id="PRU00560"/>
    </source>
</evidence>
<keyword evidence="4 5" id="KW-0067">ATP-binding</keyword>
<reference evidence="8 9" key="1">
    <citation type="submission" date="2019-11" db="EMBL/GenBank/DDBJ databases">
        <title>Whole Genome Sequencing and Comparative Genomic Analyses of Lysinibacillus pakistanensis LZH-9, a Halotolerant Strain with Excellent COD Removal Capability.</title>
        <authorList>
            <person name="Zhou H."/>
        </authorList>
    </citation>
    <scope>NUCLEOTIDE SEQUENCE [LARGE SCALE GENOMIC DNA]</scope>
    <source>
        <strain evidence="8 9">LZH-9</strain>
    </source>
</reference>
<dbReference type="Proteomes" id="UP000373269">
    <property type="component" value="Chromosome"/>
</dbReference>
<keyword evidence="2 5" id="KW-0378">Hydrolase</keyword>
<dbReference type="InterPro" id="IPR027785">
    <property type="entry name" value="UvrD-like_helicase_C"/>
</dbReference>
<dbReference type="PANTHER" id="PTHR11070">
    <property type="entry name" value="UVRD / RECB / PCRA DNA HELICASE FAMILY MEMBER"/>
    <property type="match status" value="1"/>
</dbReference>
<keyword evidence="9" id="KW-1185">Reference proteome</keyword>
<sequence>MGIFDLLKKSRLVDNFVKKEIDDELEKLKFIIEQKNQEIDKLKIEVQKGKEITDKVIEQYTEIESHHIQRQQEIQQETDLLRLENNRLLSYEHSANSLKKILHEKTAKMMEQQSRIIELEEQNNIYHNNLSQENNHRALINIQLTNLEKKNRELIDKLKDYSDSSKQLLEMEQALKQLRSNERKLQNRLNDFEIQLEEKDVLIKHLEQSITNLKQANTKEVVSDGENSQKLKQETTSETNTQIQQWLQDFQKIEIKYTDALAVESEVAEEISSDMSIKVEEFIENLEVNEIPEEINNSLKQVVEAVSQTMNDQQNIVIEGYFDRSDNFEYDHLRQIITILRDQMPHLQSRYRLNEYFDSGWHGGIEQVQSIHKQHEAAEIIKQKMEQPYFARMDVWKEEEQSGQTIYIAKHNVNDYIISWKAPAAEIYYERAIGQLTDSSLGLSRLDYIRQIQIANSKIVHLHEPEQSTVQKNTALLQSLTEKRGNEMATIVATIQKEQYDLIRLPIQKSIIIQGSAGSGKSVIALHRLSYLLYKYKNLDESSVAIFGPNKAFLQHIRKVLPQLGDNKVIQSTFISFVAKELEIDEKLFKRYKGNNELEVRHLKGSLEYKQYIEESVRSYLDDISPWMKTFSWDTVAGKLVLPPLEIVRKIEKFHHLSYLDRRNAYINQITKYAAPHLKIKKELYNHELTFIRQFSLNWKNKLMDNKFTNDSKPEIIFTNEVIQDIFAWQNAASIFETEKQFDHESVSFKSAAKFEKKHSETVHLHLISLLEEQHKVAKQRIQELIDEEEFNHLANIIVQKQWDIQQPLFRQVEIETLFIKKLKDLEGWKKLYTSIDELLKRDDMKLILAEIEHLVDSREDKAFMTFKKTHLDRLYQTVKTFSIRQAEEQWIKQLTNFMKRYYNLTIFISPHFNDLPLSFENDEKDLIAHVSSFINPLFDINVVDILETVLKNSEINVLKESHNLIKKKSKLNWLCYEDLPALITIKHILKGNALKQPLSYLIIDEAQDYMPFEIEVMQLLTRSKGLMLIGDLGQNLNDANTLTNWNQLSSVIGDFTYHELSATYRSTKEIVEASNKIIQPFSEGKYNLSKTAYRNGAQVTWKFVQVADLANELNRQIKTLRANNAQYESIAIIAKTAREVKSLRSIINVGEPVDILTADKSTDASIILTTPKDAKGLEFDCVIVVGLNKYDDNDYDRKLAYVAMSRALHELHIVYSGPIGHFI</sequence>
<feature type="coiled-coil region" evidence="6">
    <location>
        <begin position="102"/>
        <end position="216"/>
    </location>
</feature>
<dbReference type="InterPro" id="IPR027417">
    <property type="entry name" value="P-loop_NTPase"/>
</dbReference>
<evidence type="ECO:0000256" key="4">
    <source>
        <dbReference type="ARBA" id="ARBA00022840"/>
    </source>
</evidence>
<feature type="binding site" evidence="5">
    <location>
        <begin position="515"/>
        <end position="522"/>
    </location>
    <ligand>
        <name>ATP</name>
        <dbReference type="ChEBI" id="CHEBI:30616"/>
    </ligand>
</feature>
<keyword evidence="6" id="KW-0175">Coiled coil</keyword>
<dbReference type="Pfam" id="PF13538">
    <property type="entry name" value="UvrD_C_2"/>
    <property type="match status" value="1"/>
</dbReference>
<evidence type="ECO:0000313" key="9">
    <source>
        <dbReference type="Proteomes" id="UP000373269"/>
    </source>
</evidence>
<dbReference type="EMBL" id="CP045835">
    <property type="protein sequence ID" value="QGG53536.1"/>
    <property type="molecule type" value="Genomic_DNA"/>
</dbReference>
<evidence type="ECO:0000313" key="8">
    <source>
        <dbReference type="EMBL" id="QGG53536.1"/>
    </source>
</evidence>
<feature type="domain" description="UvrD-like helicase ATP-binding" evidence="7">
    <location>
        <begin position="494"/>
        <end position="1068"/>
    </location>
</feature>